<proteinExistence type="predicted"/>
<organism evidence="4 5">
    <name type="scientific">Penicillium canariense</name>
    <dbReference type="NCBI Taxonomy" id="189055"/>
    <lineage>
        <taxon>Eukaryota</taxon>
        <taxon>Fungi</taxon>
        <taxon>Dikarya</taxon>
        <taxon>Ascomycota</taxon>
        <taxon>Pezizomycotina</taxon>
        <taxon>Eurotiomycetes</taxon>
        <taxon>Eurotiomycetidae</taxon>
        <taxon>Eurotiales</taxon>
        <taxon>Aspergillaceae</taxon>
        <taxon>Penicillium</taxon>
    </lineage>
</organism>
<gene>
    <name evidence="4" type="ORF">N7482_009594</name>
</gene>
<reference evidence="4" key="1">
    <citation type="submission" date="2022-11" db="EMBL/GenBank/DDBJ databases">
        <authorList>
            <person name="Petersen C."/>
        </authorList>
    </citation>
    <scope>NUCLEOTIDE SEQUENCE</scope>
    <source>
        <strain evidence="4">IBT 26290</strain>
    </source>
</reference>
<sequence>MNSEYSQFRTSDLQVALEKYQENNHPTSTMIPVKECSWDDVLEEMSQAVDEYNAKDQGSKNCIRKGLRKVGDYAPAINPWFDLIPDGHGMKTLGAGLKLIFNIAKHQAEYREKILTAFGDFVTILDNTHEKRRIFRTHERLRACSLNVYETVLGAITDLINLLNHRTWKDRAASFIQGPLASREIDEIVSNVNKKLDNFRNCLEDVRDQKLTSVHQAVTSGQSELHAVRLNTKNIEIDVRDLHGNLNEFAAQANFTHSKIENIESGVNQINKKIDQLITHHALEAQTSLYHHLLDTIKAYESQQLMSYKAERPHFQMLQLPQFLEALQVPYMLSTQDLEYVIRQGPNFNAKAQIQAQHLTNYPEFQRWLASRRSDLLLVDGNADPADPNRISPLSVVCATLALSLHKSNSKPLVLHFFCGQHSAATDHLNGPTGLMRSVITQLLYSGRQFNIDFIDSRTYRESLEAHSLRYLCDTFCKLIEQLPLDTNVFCILDGISLYETEFWLDGIVCVFQALNGVATDEQLRPVFKVLLTSPHMSRNLGRRVALSQHVVLQPGAINGRLISERSIGRKLDGVNCRRSHPIMAQGEGESSSDDYEDSCDY</sequence>
<keyword evidence="1" id="KW-0677">Repeat</keyword>
<dbReference type="GeneID" id="81430894"/>
<evidence type="ECO:0000256" key="2">
    <source>
        <dbReference type="SAM" id="MobiDB-lite"/>
    </source>
</evidence>
<reference evidence="4" key="2">
    <citation type="journal article" date="2023" name="IMA Fungus">
        <title>Comparative genomic study of the Penicillium genus elucidates a diverse pangenome and 15 lateral gene transfer events.</title>
        <authorList>
            <person name="Petersen C."/>
            <person name="Sorensen T."/>
            <person name="Nielsen M.R."/>
            <person name="Sondergaard T.E."/>
            <person name="Sorensen J.L."/>
            <person name="Fitzpatrick D.A."/>
            <person name="Frisvad J.C."/>
            <person name="Nielsen K.L."/>
        </authorList>
    </citation>
    <scope>NUCLEOTIDE SEQUENCE</scope>
    <source>
        <strain evidence="4">IBT 26290</strain>
    </source>
</reference>
<evidence type="ECO:0000259" key="3">
    <source>
        <dbReference type="Pfam" id="PF24883"/>
    </source>
</evidence>
<dbReference type="Proteomes" id="UP001149163">
    <property type="component" value="Unassembled WGS sequence"/>
</dbReference>
<dbReference type="RefSeq" id="XP_056539424.1">
    <property type="nucleotide sequence ID" value="XM_056691718.1"/>
</dbReference>
<accession>A0A9W9HP48</accession>
<comment type="caution">
    <text evidence="4">The sequence shown here is derived from an EMBL/GenBank/DDBJ whole genome shotgun (WGS) entry which is preliminary data.</text>
</comment>
<keyword evidence="5" id="KW-1185">Reference proteome</keyword>
<evidence type="ECO:0000256" key="1">
    <source>
        <dbReference type="ARBA" id="ARBA00022737"/>
    </source>
</evidence>
<dbReference type="EMBL" id="JAPQKN010000007">
    <property type="protein sequence ID" value="KAJ5153116.1"/>
    <property type="molecule type" value="Genomic_DNA"/>
</dbReference>
<evidence type="ECO:0000313" key="4">
    <source>
        <dbReference type="EMBL" id="KAJ5153116.1"/>
    </source>
</evidence>
<dbReference type="OrthoDB" id="5419927at2759"/>
<feature type="compositionally biased region" description="Acidic residues" evidence="2">
    <location>
        <begin position="591"/>
        <end position="602"/>
    </location>
</feature>
<feature type="domain" description="Nephrocystin 3-like N-terminal" evidence="3">
    <location>
        <begin position="357"/>
        <end position="534"/>
    </location>
</feature>
<dbReference type="AlphaFoldDB" id="A0A9W9HP48"/>
<dbReference type="PANTHER" id="PTHR40619:SF3">
    <property type="entry name" value="FUNGAL STAND N-TERMINAL GOODBYE DOMAIN-CONTAINING PROTEIN"/>
    <property type="match status" value="1"/>
</dbReference>
<evidence type="ECO:0000313" key="5">
    <source>
        <dbReference type="Proteomes" id="UP001149163"/>
    </source>
</evidence>
<name>A0A9W9HP48_9EURO</name>
<dbReference type="InterPro" id="IPR056884">
    <property type="entry name" value="NPHP3-like_N"/>
</dbReference>
<protein>
    <recommendedName>
        <fullName evidence="3">Nephrocystin 3-like N-terminal domain-containing protein</fullName>
    </recommendedName>
</protein>
<dbReference type="PANTHER" id="PTHR40619">
    <property type="entry name" value="FUNGAL STAND N-TERMINAL GOODBYE DOMAIN-CONTAINING PROTEIN"/>
    <property type="match status" value="1"/>
</dbReference>
<feature type="region of interest" description="Disordered" evidence="2">
    <location>
        <begin position="583"/>
        <end position="602"/>
    </location>
</feature>
<dbReference type="Pfam" id="PF24883">
    <property type="entry name" value="NPHP3_N"/>
    <property type="match status" value="1"/>
</dbReference>